<dbReference type="EMBL" id="CYZT01000512">
    <property type="protein sequence ID" value="CUP81789.1"/>
    <property type="molecule type" value="Genomic_DNA"/>
</dbReference>
<dbReference type="RefSeq" id="WP_021630553.1">
    <property type="nucleotide sequence ID" value="NZ_JADMOW010000092.1"/>
</dbReference>
<evidence type="ECO:0000313" key="2">
    <source>
        <dbReference type="Proteomes" id="UP000095746"/>
    </source>
</evidence>
<dbReference type="Proteomes" id="UP000095746">
    <property type="component" value="Unassembled WGS sequence"/>
</dbReference>
<proteinExistence type="predicted"/>
<protein>
    <submittedName>
        <fullName evidence="1">Uncharacterized protein</fullName>
    </submittedName>
</protein>
<sequence length="70" mass="8154">MHIPLYDSQTTPASAYCEKCRQEVYHGEARFQWEGRWLCPDCFRAAVNKALNDCPEQVALEMGLEVERYV</sequence>
<organism evidence="1 2">
    <name type="scientific">Flavonifractor plautii</name>
    <name type="common">Fusobacterium plautii</name>
    <dbReference type="NCBI Taxonomy" id="292800"/>
    <lineage>
        <taxon>Bacteria</taxon>
        <taxon>Bacillati</taxon>
        <taxon>Bacillota</taxon>
        <taxon>Clostridia</taxon>
        <taxon>Eubacteriales</taxon>
        <taxon>Oscillospiraceae</taxon>
        <taxon>Flavonifractor</taxon>
    </lineage>
</organism>
<dbReference type="AlphaFoldDB" id="A0A174RH92"/>
<evidence type="ECO:0000313" key="1">
    <source>
        <dbReference type="EMBL" id="CUP81789.1"/>
    </source>
</evidence>
<reference evidence="1 2" key="1">
    <citation type="submission" date="2015-09" db="EMBL/GenBank/DDBJ databases">
        <authorList>
            <consortium name="Pathogen Informatics"/>
        </authorList>
    </citation>
    <scope>NUCLEOTIDE SEQUENCE [LARGE SCALE GENOMIC DNA]</scope>
    <source>
        <strain evidence="1 2">2789STDY5608854</strain>
    </source>
</reference>
<name>A0A174RH92_FLAPL</name>
<gene>
    <name evidence="1" type="ORF">ERS852411_03632</name>
</gene>
<accession>A0A174RH92</accession>